<accession>A0ABP0JSD5</accession>
<evidence type="ECO:0000313" key="1">
    <source>
        <dbReference type="EMBL" id="CAK9017288.1"/>
    </source>
</evidence>
<dbReference type="Pfam" id="PF00025">
    <property type="entry name" value="Arf"/>
    <property type="match status" value="2"/>
</dbReference>
<dbReference type="SUPFAM" id="SSF52540">
    <property type="entry name" value="P-loop containing nucleoside triphosphate hydrolases"/>
    <property type="match status" value="1"/>
</dbReference>
<dbReference type="PANTHER" id="PTHR11711">
    <property type="entry name" value="ADP RIBOSYLATION FACTOR-RELATED"/>
    <property type="match status" value="1"/>
</dbReference>
<evidence type="ECO:0000313" key="2">
    <source>
        <dbReference type="Proteomes" id="UP001642484"/>
    </source>
</evidence>
<organism evidence="1 2">
    <name type="scientific">Durusdinium trenchii</name>
    <dbReference type="NCBI Taxonomy" id="1381693"/>
    <lineage>
        <taxon>Eukaryota</taxon>
        <taxon>Sar</taxon>
        <taxon>Alveolata</taxon>
        <taxon>Dinophyceae</taxon>
        <taxon>Suessiales</taxon>
        <taxon>Symbiodiniaceae</taxon>
        <taxon>Durusdinium</taxon>
    </lineage>
</organism>
<proteinExistence type="predicted"/>
<reference evidence="1 2" key="1">
    <citation type="submission" date="2024-02" db="EMBL/GenBank/DDBJ databases">
        <authorList>
            <person name="Chen Y."/>
            <person name="Shah S."/>
            <person name="Dougan E. K."/>
            <person name="Thang M."/>
            <person name="Chan C."/>
        </authorList>
    </citation>
    <scope>NUCLEOTIDE SEQUENCE [LARGE SCALE GENOMIC DNA]</scope>
</reference>
<dbReference type="Gene3D" id="3.40.50.300">
    <property type="entry name" value="P-loop containing nucleotide triphosphate hydrolases"/>
    <property type="match status" value="2"/>
</dbReference>
<gene>
    <name evidence="1" type="ORF">CCMP2556_LOCUS12823</name>
</gene>
<sequence>MCCKKEAGLRQPCISAQPSAQSRHGPCLQRRILMMGLEGAGKTSLLYQLKLDENVRAIPVLGFNVEAVEYKNLSLSVIDLEHHQFKDEMQDVPLLVYDLPGAMRAPEVTDKLGLLSLRRRQWFITATATNTEGGLYEGLD</sequence>
<comment type="caution">
    <text evidence="1">The sequence shown here is derived from an EMBL/GenBank/DDBJ whole genome shotgun (WGS) entry which is preliminary data.</text>
</comment>
<dbReference type="InterPro" id="IPR006689">
    <property type="entry name" value="Small_GTPase_ARF/SAR"/>
</dbReference>
<dbReference type="EMBL" id="CAXAMN010006335">
    <property type="protein sequence ID" value="CAK9017288.1"/>
    <property type="molecule type" value="Genomic_DNA"/>
</dbReference>
<dbReference type="Proteomes" id="UP001642484">
    <property type="component" value="Unassembled WGS sequence"/>
</dbReference>
<name>A0ABP0JSD5_9DINO</name>
<dbReference type="InterPro" id="IPR027417">
    <property type="entry name" value="P-loop_NTPase"/>
</dbReference>
<dbReference type="InterPro" id="IPR024156">
    <property type="entry name" value="Small_GTPase_ARF"/>
</dbReference>
<dbReference type="SMART" id="SM00177">
    <property type="entry name" value="ARF"/>
    <property type="match status" value="1"/>
</dbReference>
<protein>
    <submittedName>
        <fullName evidence="1">Uncharacterized protein</fullName>
    </submittedName>
</protein>
<keyword evidence="2" id="KW-1185">Reference proteome</keyword>